<dbReference type="SMART" id="SM00421">
    <property type="entry name" value="HTH_LUXR"/>
    <property type="match status" value="1"/>
</dbReference>
<dbReference type="SUPFAM" id="SSF46894">
    <property type="entry name" value="C-terminal effector domain of the bipartite response regulators"/>
    <property type="match status" value="1"/>
</dbReference>
<gene>
    <name evidence="5" type="ORF">LZG35_06720</name>
</gene>
<dbReference type="RefSeq" id="WP_080531647.1">
    <property type="nucleotide sequence ID" value="NZ_CBDDTQ010000006.1"/>
</dbReference>
<evidence type="ECO:0000256" key="2">
    <source>
        <dbReference type="ARBA" id="ARBA00023125"/>
    </source>
</evidence>
<keyword evidence="6" id="KW-1185">Reference proteome</keyword>
<keyword evidence="3" id="KW-0804">Transcription</keyword>
<dbReference type="InterPro" id="IPR016032">
    <property type="entry name" value="Sig_transdc_resp-reg_C-effctor"/>
</dbReference>
<dbReference type="Pfam" id="PF00196">
    <property type="entry name" value="GerE"/>
    <property type="match status" value="1"/>
</dbReference>
<dbReference type="AlphaFoldDB" id="A0A9Q3W4R7"/>
<dbReference type="CDD" id="cd06170">
    <property type="entry name" value="LuxR_C_like"/>
    <property type="match status" value="1"/>
</dbReference>
<name>A0A9Q3W4R7_9GAMM</name>
<dbReference type="PRINTS" id="PR00038">
    <property type="entry name" value="HTHLUXR"/>
</dbReference>
<feature type="domain" description="HTH luxR-type" evidence="4">
    <location>
        <begin position="182"/>
        <end position="247"/>
    </location>
</feature>
<dbReference type="InterPro" id="IPR036388">
    <property type="entry name" value="WH-like_DNA-bd_sf"/>
</dbReference>
<keyword evidence="2" id="KW-0238">DNA-binding</keyword>
<dbReference type="Gene3D" id="1.10.10.10">
    <property type="entry name" value="Winged helix-like DNA-binding domain superfamily/Winged helix DNA-binding domain"/>
    <property type="match status" value="1"/>
</dbReference>
<accession>A0A9Q3W4R7</accession>
<dbReference type="EMBL" id="JAJVKT010000006">
    <property type="protein sequence ID" value="MCE7508327.1"/>
    <property type="molecule type" value="Genomic_DNA"/>
</dbReference>
<protein>
    <submittedName>
        <fullName evidence="5">LuxR family transcriptional regulator</fullName>
    </submittedName>
</protein>
<dbReference type="PROSITE" id="PS50043">
    <property type="entry name" value="HTH_LUXR_2"/>
    <property type="match status" value="1"/>
</dbReference>
<comment type="caution">
    <text evidence="5">The sequence shown here is derived from an EMBL/GenBank/DDBJ whole genome shotgun (WGS) entry which is preliminary data.</text>
</comment>
<keyword evidence="1" id="KW-0805">Transcription regulation</keyword>
<dbReference type="InterPro" id="IPR005143">
    <property type="entry name" value="TF_LuxR_autoind-bd_dom"/>
</dbReference>
<sequence>MSQKRHLGKGHDPWEDIRESLRHCDSAESLSELHAAIERFSQRLGFNHFFFMHVLSPHRIQGSTTLIHNYPEAWCQRYHQENYHRMDPIVEHCRHHTVPVLWRNLFVNDNQRFFVDQARTHGLKQGITFPIHATGEWGLLSFNWHCAHHDDDFVDRSALLLGQLFASHALEGLRRIQASKRDTAAEAALTQREKQCLLWAAEGKTAWETGQILDIAPRTVVYHLNNAVAKLDASNRTQAAVKAFPTLSIDVDAIQRATVTVVTS</sequence>
<proteinExistence type="predicted"/>
<evidence type="ECO:0000313" key="6">
    <source>
        <dbReference type="Proteomes" id="UP001107961"/>
    </source>
</evidence>
<dbReference type="PANTHER" id="PTHR44688">
    <property type="entry name" value="DNA-BINDING TRANSCRIPTIONAL ACTIVATOR DEVR_DOSR"/>
    <property type="match status" value="1"/>
</dbReference>
<dbReference type="PANTHER" id="PTHR44688:SF16">
    <property type="entry name" value="DNA-BINDING TRANSCRIPTIONAL ACTIVATOR DEVR_DOSR"/>
    <property type="match status" value="1"/>
</dbReference>
<dbReference type="Gene3D" id="3.30.450.80">
    <property type="entry name" value="Transcription factor LuxR-like, autoinducer-binding domain"/>
    <property type="match status" value="1"/>
</dbReference>
<evidence type="ECO:0000256" key="1">
    <source>
        <dbReference type="ARBA" id="ARBA00023015"/>
    </source>
</evidence>
<dbReference type="InterPro" id="IPR036693">
    <property type="entry name" value="TF_LuxR_autoind-bd_dom_sf"/>
</dbReference>
<organism evidence="5 6">
    <name type="scientific">Alloalcanivorax xenomutans</name>
    <dbReference type="NCBI Taxonomy" id="1094342"/>
    <lineage>
        <taxon>Bacteria</taxon>
        <taxon>Pseudomonadati</taxon>
        <taxon>Pseudomonadota</taxon>
        <taxon>Gammaproteobacteria</taxon>
        <taxon>Oceanospirillales</taxon>
        <taxon>Alcanivoracaceae</taxon>
        <taxon>Alloalcanivorax</taxon>
    </lineage>
</organism>
<dbReference type="InterPro" id="IPR000792">
    <property type="entry name" value="Tscrpt_reg_LuxR_C"/>
</dbReference>
<evidence type="ECO:0000313" key="5">
    <source>
        <dbReference type="EMBL" id="MCE7508327.1"/>
    </source>
</evidence>
<dbReference type="GO" id="GO:0006355">
    <property type="term" value="P:regulation of DNA-templated transcription"/>
    <property type="evidence" value="ECO:0007669"/>
    <property type="project" value="InterPro"/>
</dbReference>
<dbReference type="Proteomes" id="UP001107961">
    <property type="component" value="Unassembled WGS sequence"/>
</dbReference>
<dbReference type="Pfam" id="PF03472">
    <property type="entry name" value="Autoind_bind"/>
    <property type="match status" value="1"/>
</dbReference>
<reference evidence="5" key="1">
    <citation type="submission" date="2022-01" db="EMBL/GenBank/DDBJ databases">
        <authorList>
            <person name="Karlyshev A.V."/>
            <person name="Jaspars M."/>
        </authorList>
    </citation>
    <scope>NUCLEOTIDE SEQUENCE</scope>
    <source>
        <strain evidence="5">AGSA3-2</strain>
    </source>
</reference>
<dbReference type="SUPFAM" id="SSF75516">
    <property type="entry name" value="Pheromone-binding domain of LuxR-like quorum-sensing transcription factors"/>
    <property type="match status" value="1"/>
</dbReference>
<dbReference type="GO" id="GO:0003677">
    <property type="term" value="F:DNA binding"/>
    <property type="evidence" value="ECO:0007669"/>
    <property type="project" value="UniProtKB-KW"/>
</dbReference>
<evidence type="ECO:0000256" key="3">
    <source>
        <dbReference type="ARBA" id="ARBA00023163"/>
    </source>
</evidence>
<evidence type="ECO:0000259" key="4">
    <source>
        <dbReference type="PROSITE" id="PS50043"/>
    </source>
</evidence>